<evidence type="ECO:0000313" key="1">
    <source>
        <dbReference type="EMBL" id="CDW83328.1"/>
    </source>
</evidence>
<keyword evidence="2" id="KW-1185">Reference proteome</keyword>
<accession>A0A078AR26</accession>
<name>A0A078AR26_STYLE</name>
<evidence type="ECO:0000313" key="2">
    <source>
        <dbReference type="Proteomes" id="UP000039865"/>
    </source>
</evidence>
<dbReference type="EMBL" id="CCKQ01011755">
    <property type="protein sequence ID" value="CDW83328.1"/>
    <property type="molecule type" value="Genomic_DNA"/>
</dbReference>
<dbReference type="AlphaFoldDB" id="A0A078AR26"/>
<gene>
    <name evidence="1" type="primary">Contig17165.g18289</name>
    <name evidence="1" type="ORF">STYLEM_12371</name>
</gene>
<reference evidence="1 2" key="1">
    <citation type="submission" date="2014-06" db="EMBL/GenBank/DDBJ databases">
        <authorList>
            <person name="Swart Estienne"/>
        </authorList>
    </citation>
    <scope>NUCLEOTIDE SEQUENCE [LARGE SCALE GENOMIC DNA]</scope>
    <source>
        <strain evidence="1 2">130c</strain>
    </source>
</reference>
<proteinExistence type="predicted"/>
<dbReference type="OrthoDB" id="161570at2759"/>
<dbReference type="InParanoid" id="A0A078AR26"/>
<sequence length="225" mass="27154">MERYHRELTDENPEYQLILQDSIESDPNDFNQTQTQVWRNELKVGDIVDVNLELPKSQGDLVWVQAKIMQIQFEVYLKLDFIFDKWQQKQTINKWSVKIQQFGIHTQDSYKQRDNLKTMMFIDSYKFNNWNRAIILDIKEMKLQKHDYCIKMAFIGWRIYCELEGNNEDEIGSFIGWSKSFDDWVPLYSQSIRPFLTQLQHLFSEIKSTIDISKNEITNQEYQRI</sequence>
<dbReference type="Proteomes" id="UP000039865">
    <property type="component" value="Unassembled WGS sequence"/>
</dbReference>
<organism evidence="1 2">
    <name type="scientific">Stylonychia lemnae</name>
    <name type="common">Ciliate</name>
    <dbReference type="NCBI Taxonomy" id="5949"/>
    <lineage>
        <taxon>Eukaryota</taxon>
        <taxon>Sar</taxon>
        <taxon>Alveolata</taxon>
        <taxon>Ciliophora</taxon>
        <taxon>Intramacronucleata</taxon>
        <taxon>Spirotrichea</taxon>
        <taxon>Stichotrichia</taxon>
        <taxon>Sporadotrichida</taxon>
        <taxon>Oxytrichidae</taxon>
        <taxon>Stylonychinae</taxon>
        <taxon>Stylonychia</taxon>
    </lineage>
</organism>
<protein>
    <submittedName>
        <fullName evidence="1">Uncharacterized protein</fullName>
    </submittedName>
</protein>